<protein>
    <submittedName>
        <fullName evidence="3">Uncharacterized protein</fullName>
    </submittedName>
</protein>
<evidence type="ECO:0000313" key="4">
    <source>
        <dbReference type="Proteomes" id="UP001363151"/>
    </source>
</evidence>
<evidence type="ECO:0000313" key="3">
    <source>
        <dbReference type="EMBL" id="KAK7231083.1"/>
    </source>
</evidence>
<dbReference type="Proteomes" id="UP001363151">
    <property type="component" value="Unassembled WGS sequence"/>
</dbReference>
<evidence type="ECO:0000256" key="1">
    <source>
        <dbReference type="SAM" id="Coils"/>
    </source>
</evidence>
<name>A0ABR1FI06_AURAN</name>
<keyword evidence="1" id="KW-0175">Coiled coil</keyword>
<reference evidence="3 4" key="1">
    <citation type="submission" date="2024-03" db="EMBL/GenBank/DDBJ databases">
        <title>Aureococcus anophagefferens CCMP1851 and Kratosvirus quantuckense: Draft genome of a second virus-susceptible host strain in the model system.</title>
        <authorList>
            <person name="Chase E."/>
            <person name="Truchon A.R."/>
            <person name="Schepens W."/>
            <person name="Wilhelm S.W."/>
        </authorList>
    </citation>
    <scope>NUCLEOTIDE SEQUENCE [LARGE SCALE GENOMIC DNA]</scope>
    <source>
        <strain evidence="3 4">CCMP1851</strain>
    </source>
</reference>
<feature type="region of interest" description="Disordered" evidence="2">
    <location>
        <begin position="1"/>
        <end position="34"/>
    </location>
</feature>
<evidence type="ECO:0000256" key="2">
    <source>
        <dbReference type="SAM" id="MobiDB-lite"/>
    </source>
</evidence>
<feature type="compositionally biased region" description="Basic and acidic residues" evidence="2">
    <location>
        <begin position="46"/>
        <end position="59"/>
    </location>
</feature>
<dbReference type="EMBL" id="JBBJCI010000420">
    <property type="protein sequence ID" value="KAK7231083.1"/>
    <property type="molecule type" value="Genomic_DNA"/>
</dbReference>
<feature type="coiled-coil region" evidence="1">
    <location>
        <begin position="95"/>
        <end position="167"/>
    </location>
</feature>
<proteinExistence type="predicted"/>
<accession>A0ABR1FI06</accession>
<organism evidence="3 4">
    <name type="scientific">Aureococcus anophagefferens</name>
    <name type="common">Harmful bloom alga</name>
    <dbReference type="NCBI Taxonomy" id="44056"/>
    <lineage>
        <taxon>Eukaryota</taxon>
        <taxon>Sar</taxon>
        <taxon>Stramenopiles</taxon>
        <taxon>Ochrophyta</taxon>
        <taxon>Pelagophyceae</taxon>
        <taxon>Pelagomonadales</taxon>
        <taxon>Pelagomonadaceae</taxon>
        <taxon>Aureococcus</taxon>
    </lineage>
</organism>
<comment type="caution">
    <text evidence="3">The sequence shown here is derived from an EMBL/GenBank/DDBJ whole genome shotgun (WGS) entry which is preliminary data.</text>
</comment>
<feature type="region of interest" description="Disordered" evidence="2">
    <location>
        <begin position="46"/>
        <end position="70"/>
    </location>
</feature>
<gene>
    <name evidence="3" type="ORF">SO694_00076198</name>
</gene>
<sequence length="207" mass="22220">MRRVTVGAGRAVHAVGPDGVPGPLGAHAEGVGGEAEDVVVLEKRSLRAESDRADTEQQEKLAVAKSDRATRSTKALEEQDLVLTRARFTGRTEKADLVESTKIDCERRLREARKECSVETTASEASKVAAIKLAEAREAEASAEGKAAQLQEQKIRYEQKLRLADLDAVFAARGRHVIQGPGGASILAAFHDARAHLAPAPQAIKRD</sequence>
<keyword evidence="4" id="KW-1185">Reference proteome</keyword>